<dbReference type="Proteomes" id="UP000601597">
    <property type="component" value="Unassembled WGS sequence"/>
</dbReference>
<comment type="caution">
    <text evidence="2">The sequence shown here is derived from an EMBL/GenBank/DDBJ whole genome shotgun (WGS) entry which is preliminary data.</text>
</comment>
<dbReference type="InterPro" id="IPR021393">
    <property type="entry name" value="DUF3034"/>
</dbReference>
<keyword evidence="3" id="KW-1185">Reference proteome</keyword>
<gene>
    <name evidence="2" type="ORF">GCM10007071_04490</name>
</gene>
<name>A0ABQ3ANY1_9GAMM</name>
<reference evidence="3" key="1">
    <citation type="journal article" date="2019" name="Int. J. Syst. Evol. Microbiol.">
        <title>The Global Catalogue of Microorganisms (GCM) 10K type strain sequencing project: providing services to taxonomists for standard genome sequencing and annotation.</title>
        <authorList>
            <consortium name="The Broad Institute Genomics Platform"/>
            <consortium name="The Broad Institute Genome Sequencing Center for Infectious Disease"/>
            <person name="Wu L."/>
            <person name="Ma J."/>
        </authorList>
    </citation>
    <scope>NUCLEOTIDE SEQUENCE [LARGE SCALE GENOMIC DNA]</scope>
    <source>
        <strain evidence="3">KCTC 22280</strain>
    </source>
</reference>
<accession>A0ABQ3ANY1</accession>
<dbReference type="EMBL" id="BMXV01000001">
    <property type="protein sequence ID" value="GGY60864.1"/>
    <property type="molecule type" value="Genomic_DNA"/>
</dbReference>
<feature type="chain" id="PRO_5046461887" description="DUF3034 family protein" evidence="1">
    <location>
        <begin position="27"/>
        <end position="290"/>
    </location>
</feature>
<proteinExistence type="predicted"/>
<sequence>MTHCSNHGAPVLALVAGLTLATPALADPGSRLWATGGVTTIEGSAGGGLVPWALLAGYASDQEWGGTVTLSRAEVDDFTLNVTGAALNWHNRVEVSIARQTLDLDTLGATLGEDELSQDIFGIKARLFGDVLYSDYGQWSLGLQHKRQRDFDIPEAIGADDDQGTDVYLSGSKLFFAAVADRNLLVNATVRGTRANQGGLLGFGGDRNDSYKAMLETSVGLFLNRSWIAGAEYRHKPDNLGFATEDDWWDAFVAWVPDRRVSVTAAWTDLGDIAGLEDQRGLYLSLQGSF</sequence>
<organism evidence="2 3">
    <name type="scientific">Marinobacter zhanjiangensis</name>
    <dbReference type="NCBI Taxonomy" id="578215"/>
    <lineage>
        <taxon>Bacteria</taxon>
        <taxon>Pseudomonadati</taxon>
        <taxon>Pseudomonadota</taxon>
        <taxon>Gammaproteobacteria</taxon>
        <taxon>Pseudomonadales</taxon>
        <taxon>Marinobacteraceae</taxon>
        <taxon>Marinobacter</taxon>
    </lineage>
</organism>
<evidence type="ECO:0000313" key="2">
    <source>
        <dbReference type="EMBL" id="GGY60864.1"/>
    </source>
</evidence>
<keyword evidence="1" id="KW-0732">Signal</keyword>
<dbReference type="Pfam" id="PF11231">
    <property type="entry name" value="DUF3034"/>
    <property type="match status" value="1"/>
</dbReference>
<evidence type="ECO:0000313" key="3">
    <source>
        <dbReference type="Proteomes" id="UP000601597"/>
    </source>
</evidence>
<dbReference type="RefSeq" id="WP_189572124.1">
    <property type="nucleotide sequence ID" value="NZ_BMXV01000001.1"/>
</dbReference>
<protein>
    <recommendedName>
        <fullName evidence="4">DUF3034 family protein</fullName>
    </recommendedName>
</protein>
<evidence type="ECO:0008006" key="4">
    <source>
        <dbReference type="Google" id="ProtNLM"/>
    </source>
</evidence>
<feature type="signal peptide" evidence="1">
    <location>
        <begin position="1"/>
        <end position="26"/>
    </location>
</feature>
<evidence type="ECO:0000256" key="1">
    <source>
        <dbReference type="SAM" id="SignalP"/>
    </source>
</evidence>